<feature type="transmembrane region" description="Helical" evidence="5">
    <location>
        <begin position="6"/>
        <end position="27"/>
    </location>
</feature>
<dbReference type="InterPro" id="IPR003798">
    <property type="entry name" value="DNA_recombination_RmuC"/>
</dbReference>
<dbReference type="Proteomes" id="UP000034616">
    <property type="component" value="Unassembled WGS sequence"/>
</dbReference>
<evidence type="ECO:0000256" key="1">
    <source>
        <dbReference type="ARBA" id="ARBA00003416"/>
    </source>
</evidence>
<dbReference type="PANTHER" id="PTHR30563:SF0">
    <property type="entry name" value="DNA RECOMBINATION PROTEIN RMUC"/>
    <property type="match status" value="1"/>
</dbReference>
<keyword evidence="4" id="KW-0233">DNA recombination</keyword>
<evidence type="ECO:0000256" key="2">
    <source>
        <dbReference type="ARBA" id="ARBA00009840"/>
    </source>
</evidence>
<evidence type="ECO:0000313" key="6">
    <source>
        <dbReference type="EMBL" id="KKR87431.1"/>
    </source>
</evidence>
<comment type="similarity">
    <text evidence="2">Belongs to the RmuC family.</text>
</comment>
<sequence length="322" mass="36988">MEPFTLLFFLVLLAAIITGFVLVTNMFQRQVNDLKNLQAQNQSDKLLQLLNDNVRGVQERMDRTTEGLNTRLDRAAQVIGQVNRELGSMSEIGRGLKDFQALLSSPKLRGNLGEQILYDAMDQVFASNQYAKQFKFKDGQVVDAVIKTSDSMIPIDSKFPMESFKAMCQTTTDDDRLRCSREFVRHVKKHIDDVSKKYILPHEGTVDFAVMYVPSENVYYEIVANNDELMDYAKSRNILFVSPNSFFHFLRVILMGLERTKIQEQAQKIWELLKGIQQENIKFSESLQLVNRHLTNAKNALEGATIEYGRFSNKLDQVKLLE</sequence>
<organism evidence="6 7">
    <name type="scientific">Candidatus Uhrbacteria bacterium GW2011_GWC2_41_11</name>
    <dbReference type="NCBI Taxonomy" id="1618985"/>
    <lineage>
        <taxon>Bacteria</taxon>
        <taxon>Candidatus Uhriibacteriota</taxon>
    </lineage>
</organism>
<dbReference type="PANTHER" id="PTHR30563">
    <property type="entry name" value="DNA RECOMBINATION PROTEIN RMUC"/>
    <property type="match status" value="1"/>
</dbReference>
<protein>
    <recommendedName>
        <fullName evidence="8">DNA recombination protein RmuC</fullName>
    </recommendedName>
</protein>
<dbReference type="EMBL" id="LCAH01000003">
    <property type="protein sequence ID" value="KKR87431.1"/>
    <property type="molecule type" value="Genomic_DNA"/>
</dbReference>
<reference evidence="6 7" key="1">
    <citation type="journal article" date="2015" name="Nature">
        <title>rRNA introns, odd ribosomes, and small enigmatic genomes across a large radiation of phyla.</title>
        <authorList>
            <person name="Brown C.T."/>
            <person name="Hug L.A."/>
            <person name="Thomas B.C."/>
            <person name="Sharon I."/>
            <person name="Castelle C.J."/>
            <person name="Singh A."/>
            <person name="Wilkins M.J."/>
            <person name="Williams K.H."/>
            <person name="Banfield J.F."/>
        </authorList>
    </citation>
    <scope>NUCLEOTIDE SEQUENCE [LARGE SCALE GENOMIC DNA]</scope>
</reference>
<evidence type="ECO:0000256" key="3">
    <source>
        <dbReference type="ARBA" id="ARBA00023054"/>
    </source>
</evidence>
<evidence type="ECO:0000313" key="7">
    <source>
        <dbReference type="Proteomes" id="UP000034616"/>
    </source>
</evidence>
<dbReference type="GO" id="GO:0006310">
    <property type="term" value="P:DNA recombination"/>
    <property type="evidence" value="ECO:0007669"/>
    <property type="project" value="UniProtKB-KW"/>
</dbReference>
<dbReference type="Pfam" id="PF02646">
    <property type="entry name" value="RmuC"/>
    <property type="match status" value="1"/>
</dbReference>
<evidence type="ECO:0000256" key="4">
    <source>
        <dbReference type="ARBA" id="ARBA00023172"/>
    </source>
</evidence>
<proteinExistence type="inferred from homology"/>
<evidence type="ECO:0000256" key="5">
    <source>
        <dbReference type="SAM" id="Phobius"/>
    </source>
</evidence>
<accession>A0A0G0UIS7</accession>
<keyword evidence="5" id="KW-1133">Transmembrane helix</keyword>
<dbReference type="AlphaFoldDB" id="A0A0G0UIS7"/>
<keyword evidence="5" id="KW-0472">Membrane</keyword>
<comment type="function">
    <text evidence="1">Involved in DNA recombination.</text>
</comment>
<keyword evidence="3" id="KW-0175">Coiled coil</keyword>
<comment type="caution">
    <text evidence="6">The sequence shown here is derived from an EMBL/GenBank/DDBJ whole genome shotgun (WGS) entry which is preliminary data.</text>
</comment>
<keyword evidence="5" id="KW-0812">Transmembrane</keyword>
<name>A0A0G0UIS7_9BACT</name>
<evidence type="ECO:0008006" key="8">
    <source>
        <dbReference type="Google" id="ProtNLM"/>
    </source>
</evidence>
<gene>
    <name evidence="6" type="ORF">UU35_C0003G0058</name>
</gene>